<evidence type="ECO:0000313" key="2">
    <source>
        <dbReference type="Proteomes" id="UP001258181"/>
    </source>
</evidence>
<proteinExistence type="predicted"/>
<sequence>MPTYAPKNKANEEIHSLSINKTKKSAEKNSALFIEPWFIRNSFI</sequence>
<keyword evidence="2" id="KW-1185">Reference proteome</keyword>
<accession>A0ABU1TY04</accession>
<comment type="caution">
    <text evidence="1">The sequence shown here is derived from an EMBL/GenBank/DDBJ whole genome shotgun (WGS) entry which is preliminary data.</text>
</comment>
<dbReference type="Proteomes" id="UP001258181">
    <property type="component" value="Unassembled WGS sequence"/>
</dbReference>
<gene>
    <name evidence="1" type="ORF">J2X07_001076</name>
</gene>
<evidence type="ECO:0000313" key="1">
    <source>
        <dbReference type="EMBL" id="MDR7072101.1"/>
    </source>
</evidence>
<protein>
    <submittedName>
        <fullName evidence="1">Uncharacterized protein</fullName>
    </submittedName>
</protein>
<dbReference type="EMBL" id="JAVDWA010000001">
    <property type="protein sequence ID" value="MDR7072101.1"/>
    <property type="molecule type" value="Genomic_DNA"/>
</dbReference>
<reference evidence="1 2" key="1">
    <citation type="submission" date="2023-07" db="EMBL/GenBank/DDBJ databases">
        <title>Sorghum-associated microbial communities from plants grown in Nebraska, USA.</title>
        <authorList>
            <person name="Schachtman D."/>
        </authorList>
    </citation>
    <scope>NUCLEOTIDE SEQUENCE [LARGE SCALE GENOMIC DNA]</scope>
    <source>
        <strain evidence="1 2">BE211</strain>
    </source>
</reference>
<name>A0ABU1TY04_9BACL</name>
<organism evidence="1 2">
    <name type="scientific">Fictibacillus barbaricus</name>
    <dbReference type="NCBI Taxonomy" id="182136"/>
    <lineage>
        <taxon>Bacteria</taxon>
        <taxon>Bacillati</taxon>
        <taxon>Bacillota</taxon>
        <taxon>Bacilli</taxon>
        <taxon>Bacillales</taxon>
        <taxon>Fictibacillaceae</taxon>
        <taxon>Fictibacillus</taxon>
    </lineage>
</organism>